<dbReference type="Pfam" id="PF07510">
    <property type="entry name" value="GmrSD_C"/>
    <property type="match status" value="1"/>
</dbReference>
<reference evidence="3 4" key="1">
    <citation type="submission" date="2012-03" db="EMBL/GenBank/DDBJ databases">
        <authorList>
            <person name="Harkins D.M."/>
            <person name="Madupu R."/>
            <person name="Durkin A.S."/>
            <person name="Torralba M."/>
            <person name="Methe B."/>
            <person name="Sutton G.G."/>
            <person name="Nelson K.E."/>
        </authorList>
    </citation>
    <scope>NUCLEOTIDE SEQUENCE [LARGE SCALE GENOMIC DNA]</scope>
    <source>
        <strain evidence="3 4">CCUG 2042</strain>
    </source>
</reference>
<organism evidence="3 4">
    <name type="scientific">Pasteurella bettyae CCUG 2042</name>
    <dbReference type="NCBI Taxonomy" id="1095749"/>
    <lineage>
        <taxon>Bacteria</taxon>
        <taxon>Pseudomonadati</taxon>
        <taxon>Pseudomonadota</taxon>
        <taxon>Gammaproteobacteria</taxon>
        <taxon>Pasteurellales</taxon>
        <taxon>Pasteurellaceae</taxon>
        <taxon>Pasteurella</taxon>
    </lineage>
</organism>
<keyword evidence="4" id="KW-1185">Reference proteome</keyword>
<dbReference type="Pfam" id="PF03235">
    <property type="entry name" value="GmrSD_N"/>
    <property type="match status" value="1"/>
</dbReference>
<dbReference type="PANTHER" id="PTHR35149:SF1">
    <property type="entry name" value="DUF5655 DOMAIN-CONTAINING PROTEIN"/>
    <property type="match status" value="1"/>
</dbReference>
<feature type="domain" description="GmrSD restriction endonucleases N-terminal" evidence="1">
    <location>
        <begin position="9"/>
        <end position="224"/>
    </location>
</feature>
<evidence type="ECO:0000259" key="2">
    <source>
        <dbReference type="Pfam" id="PF07510"/>
    </source>
</evidence>
<dbReference type="PANTHER" id="PTHR35149">
    <property type="entry name" value="SLL5132 PROTEIN"/>
    <property type="match status" value="1"/>
</dbReference>
<gene>
    <name evidence="3" type="ORF">HMPREF1052_1479</name>
</gene>
<accession>I3DFH6</accession>
<dbReference type="InterPro" id="IPR011089">
    <property type="entry name" value="GmrSD_C"/>
</dbReference>
<feature type="domain" description="GmrSD restriction endonucleases C-terminal" evidence="2">
    <location>
        <begin position="438"/>
        <end position="565"/>
    </location>
</feature>
<dbReference type="RefSeq" id="WP_005759906.1">
    <property type="nucleotide sequence ID" value="NZ_AJSX01000019.1"/>
</dbReference>
<protein>
    <submittedName>
        <fullName evidence="3">PF03235 family protein</fullName>
    </submittedName>
</protein>
<dbReference type="OrthoDB" id="9798761at2"/>
<comment type="caution">
    <text evidence="3">The sequence shown here is derived from an EMBL/GenBank/DDBJ whole genome shotgun (WGS) entry which is preliminary data.</text>
</comment>
<dbReference type="AlphaFoldDB" id="I3DFH6"/>
<proteinExistence type="predicted"/>
<evidence type="ECO:0000313" key="4">
    <source>
        <dbReference type="Proteomes" id="UP000006457"/>
    </source>
</evidence>
<evidence type="ECO:0000313" key="3">
    <source>
        <dbReference type="EMBL" id="EIJ70469.1"/>
    </source>
</evidence>
<evidence type="ECO:0000259" key="1">
    <source>
        <dbReference type="Pfam" id="PF03235"/>
    </source>
</evidence>
<dbReference type="InterPro" id="IPR004919">
    <property type="entry name" value="GmrSD_N"/>
</dbReference>
<dbReference type="EMBL" id="AJSX01000019">
    <property type="protein sequence ID" value="EIJ70469.1"/>
    <property type="molecule type" value="Genomic_DNA"/>
</dbReference>
<dbReference type="eggNOG" id="COG1479">
    <property type="taxonomic scope" value="Bacteria"/>
</dbReference>
<name>I3DFH6_9PAST</name>
<dbReference type="Proteomes" id="UP000006457">
    <property type="component" value="Unassembled WGS sequence"/>
</dbReference>
<sequence>MESSTTIRKMLANGQIIVPSYQRAYSWERDKQVSQFLQDLEEYRKSQSHSAYYFGHFLFENKGNDIYHIVDGQQRLTTIVIFVAALFQRLKEIHNVNGIEKLPPKLQAKYGEMIKYYEQDRFQTVEYDRLLFKDVIIDNVKNSETELQSADTESKRRFLQAFQYFYARFVDCDEEKLLRLLDIVSDAACTTHAVTDESEAIQMFIFQNNRGKKPTDLEIIKAELMFYVHLYGISAKDSLLNEIKDRFEIIYKSISSIEYKISEDDVLRYTIRVYSNNLNTLNDMTPQEWIAKRLEEKGVQFIQEFVLKLSQGFESLKLFFTKDDQDTHQIHSFISLGNLGAVMPFVLKAYNFSIPMEEKVALFRALESVLLRHRLSGTRADLTARLNGVYQEFIAENKNITPILAKIDELKTTNYEWWGYWTNDIVKKALLGNVYHPVAKFLLWKYENHLESQNANGYALTRFDEVKSPELEHISPKTPRDQSEIASGYDDYDNEFETSYLHSLGNLLLISKSQNCSLGNCSFDEKRMSYKDNHLAQQREIFSMTENNPKWKKAEIEKRRDKIVEFIMSVI</sequence>
<dbReference type="PATRIC" id="fig|1095749.3.peg.802"/>